<evidence type="ECO:0000313" key="1">
    <source>
        <dbReference type="EMBL" id="QNI32954.1"/>
    </source>
</evidence>
<reference evidence="1 2" key="1">
    <citation type="submission" date="2020-08" db="EMBL/GenBank/DDBJ databases">
        <title>Edaphobacter telluris sp. nov. and Acidobacterium dinghuensis sp. nov., two acidobacteria isolated from forest soil.</title>
        <authorList>
            <person name="Fu J."/>
            <person name="Qiu L."/>
        </authorList>
    </citation>
    <scope>NUCLEOTIDE SEQUENCE [LARGE SCALE GENOMIC DNA]</scope>
    <source>
        <strain evidence="1">4Y35</strain>
    </source>
</reference>
<dbReference type="AlphaFoldDB" id="A0A7G8BK84"/>
<name>A0A7G8BK84_9BACT</name>
<evidence type="ECO:0000313" key="2">
    <source>
        <dbReference type="Proteomes" id="UP000515312"/>
    </source>
</evidence>
<sequence length="299" mass="32682">MPENPTDDPIQRNFLYHADANPIGGTINRPFNGFIPSQTSISLPIVGGFLERQRKGRKWKNIVSYISESTHVSGAKKDGDEGPFTTQVTATIEGLNILEVITADKVVGQLSVAHPVDGGEPTISVIGSQFDNLRISGTKITPVIRYDLFADHDSSGESDPKKQYPKKTWPRQEKFLEKVTAQKKQAKDKYSEKYEGASLPGWIRHHFHWIDSEQGLNGRDYIQCSLIDQLPEMPEGFPGVICGNAIYIPGFGKVFFGEVIVHQKTFTVSMVRAQLGSPVGGAISAATVRSNGSGDGGLP</sequence>
<dbReference type="EMBL" id="CP060394">
    <property type="protein sequence ID" value="QNI32954.1"/>
    <property type="molecule type" value="Genomic_DNA"/>
</dbReference>
<protein>
    <submittedName>
        <fullName evidence="1">Uncharacterized protein</fullName>
    </submittedName>
</protein>
<proteinExistence type="predicted"/>
<keyword evidence="2" id="KW-1185">Reference proteome</keyword>
<dbReference type="RefSeq" id="WP_186744005.1">
    <property type="nucleotide sequence ID" value="NZ_CP060394.1"/>
</dbReference>
<accession>A0A7G8BK84</accession>
<dbReference type="KEGG" id="adin:H7849_02910"/>
<gene>
    <name evidence="1" type="ORF">H7849_02910</name>
</gene>
<organism evidence="1 2">
    <name type="scientific">Alloacidobacterium dinghuense</name>
    <dbReference type="NCBI Taxonomy" id="2763107"/>
    <lineage>
        <taxon>Bacteria</taxon>
        <taxon>Pseudomonadati</taxon>
        <taxon>Acidobacteriota</taxon>
        <taxon>Terriglobia</taxon>
        <taxon>Terriglobales</taxon>
        <taxon>Acidobacteriaceae</taxon>
        <taxon>Alloacidobacterium</taxon>
    </lineage>
</organism>
<dbReference type="Proteomes" id="UP000515312">
    <property type="component" value="Chromosome"/>
</dbReference>